<dbReference type="EMBL" id="CACRTG010000041">
    <property type="protein sequence ID" value="VYT34762.1"/>
    <property type="molecule type" value="Genomic_DNA"/>
</dbReference>
<evidence type="ECO:0000313" key="1">
    <source>
        <dbReference type="EMBL" id="VYT34762.1"/>
    </source>
</evidence>
<accession>A0A6N2W1C4</accession>
<protein>
    <submittedName>
        <fullName evidence="1">Uncharacterized protein</fullName>
    </submittedName>
</protein>
<name>A0A6N2W1C4_9FIRM</name>
<sequence>MISDEGKENIKVVEGILIEAYHRKYDHFTPWNNMSGSVVGQKRVMPNNINIVKSFCSPDDYYINPIVSRSTIRELSQNPEWAWYENYLHGVRMYILMLGMEYQEALDVVRKNDILNTYDKIIKSGYSKKKLII</sequence>
<proteinExistence type="predicted"/>
<dbReference type="AlphaFoldDB" id="A0A6N2W1C4"/>
<organism evidence="1">
    <name type="scientific">[Clostridium] nexile</name>
    <dbReference type="NCBI Taxonomy" id="29361"/>
    <lineage>
        <taxon>Bacteria</taxon>
        <taxon>Bacillati</taxon>
        <taxon>Bacillota</taxon>
        <taxon>Clostridia</taxon>
        <taxon>Lachnospirales</taxon>
        <taxon>Lachnospiraceae</taxon>
        <taxon>Tyzzerella</taxon>
    </lineage>
</organism>
<gene>
    <name evidence="1" type="ORF">CNLFYP112_02981</name>
</gene>
<reference evidence="1" key="1">
    <citation type="submission" date="2019-11" db="EMBL/GenBank/DDBJ databases">
        <authorList>
            <person name="Feng L."/>
        </authorList>
    </citation>
    <scope>NUCLEOTIDE SEQUENCE</scope>
    <source>
        <strain evidence="1">CnexileLFYP112</strain>
    </source>
</reference>